<organism evidence="4">
    <name type="scientific">Enterobius vermicularis</name>
    <name type="common">Human pinworm</name>
    <dbReference type="NCBI Taxonomy" id="51028"/>
    <lineage>
        <taxon>Eukaryota</taxon>
        <taxon>Metazoa</taxon>
        <taxon>Ecdysozoa</taxon>
        <taxon>Nematoda</taxon>
        <taxon>Chromadorea</taxon>
        <taxon>Rhabditida</taxon>
        <taxon>Spirurina</taxon>
        <taxon>Oxyuridomorpha</taxon>
        <taxon>Oxyuroidea</taxon>
        <taxon>Oxyuridae</taxon>
        <taxon>Enterobius</taxon>
    </lineage>
</organism>
<keyword evidence="3" id="KW-1185">Reference proteome</keyword>
<dbReference type="WBParaSite" id="EVEC_0000445801-mRNA-1">
    <property type="protein sequence ID" value="EVEC_0000445801-mRNA-1"/>
    <property type="gene ID" value="EVEC_0000445801"/>
</dbReference>
<dbReference type="Proteomes" id="UP000274131">
    <property type="component" value="Unassembled WGS sequence"/>
</dbReference>
<dbReference type="AlphaFoldDB" id="A0A0N4V347"/>
<gene>
    <name evidence="2" type="ORF">EVEC_LOCUS4166</name>
</gene>
<accession>A0A0N4V347</accession>
<protein>
    <submittedName>
        <fullName evidence="4">Conserved secreted protein</fullName>
    </submittedName>
</protein>
<evidence type="ECO:0000256" key="1">
    <source>
        <dbReference type="SAM" id="Phobius"/>
    </source>
</evidence>
<feature type="transmembrane region" description="Helical" evidence="1">
    <location>
        <begin position="252"/>
        <end position="270"/>
    </location>
</feature>
<dbReference type="STRING" id="51028.A0A0N4V347"/>
<reference evidence="2 3" key="2">
    <citation type="submission" date="2018-10" db="EMBL/GenBank/DDBJ databases">
        <authorList>
            <consortium name="Pathogen Informatics"/>
        </authorList>
    </citation>
    <scope>NUCLEOTIDE SEQUENCE [LARGE SCALE GENOMIC DNA]</scope>
</reference>
<name>A0A0N4V347_ENTVE</name>
<evidence type="ECO:0000313" key="2">
    <source>
        <dbReference type="EMBL" id="VDD89415.1"/>
    </source>
</evidence>
<proteinExistence type="predicted"/>
<keyword evidence="1" id="KW-1133">Transmembrane helix</keyword>
<dbReference type="EMBL" id="UXUI01007782">
    <property type="protein sequence ID" value="VDD89415.1"/>
    <property type="molecule type" value="Genomic_DNA"/>
</dbReference>
<reference evidence="4" key="1">
    <citation type="submission" date="2016-04" db="UniProtKB">
        <authorList>
            <consortium name="WormBaseParasite"/>
        </authorList>
    </citation>
    <scope>IDENTIFICATION</scope>
</reference>
<evidence type="ECO:0000313" key="3">
    <source>
        <dbReference type="Proteomes" id="UP000274131"/>
    </source>
</evidence>
<evidence type="ECO:0000313" key="4">
    <source>
        <dbReference type="WBParaSite" id="EVEC_0000445801-mRNA-1"/>
    </source>
</evidence>
<keyword evidence="1" id="KW-0472">Membrane</keyword>
<dbReference type="OrthoDB" id="5803672at2759"/>
<keyword evidence="1" id="KW-0812">Transmembrane</keyword>
<sequence>MNKITIFKLLLVVVTTLSIEYAICRIVVSSPLSISSGTALPSLSNESVVSFHALMEKHFSRSQSITEAEWNRNLPTENETTQIFELVRRIYLATDYDVHCSSSMIKQYQYLIDRIQITRLQDNYCVIHEPLLRNQSYFLRSWGYMIVHNPITAKRLLHHSAPHYRTDGDVCAQAAYVFEHTKSRSLIIAGAPRDAVIGNAKNRCQANNYPADAAHNNLTMFHIFNTALRYAVEADTKNKNYFIQWHGMANSSYYAIYPLFYCLLLIWVYVPISFSCPQADAFISAGLGSQAAIYAHCDAAANLVRDHYNIIEGGGAHTPATLPSCKLAGTTNIFGRFLNGVPSTEVCYRKSEIKNTNGMFLHIEQHYVAMRRFDDWVKVIEAAFNMEELKDAIVNHVDVI</sequence>